<protein>
    <submittedName>
        <fullName evidence="2">Leucine-rich repeat protein</fullName>
    </submittedName>
</protein>
<organism evidence="2 3">
    <name type="scientific">Paenibacillus glycinis</name>
    <dbReference type="NCBI Taxonomy" id="2697035"/>
    <lineage>
        <taxon>Bacteria</taxon>
        <taxon>Bacillati</taxon>
        <taxon>Bacillota</taxon>
        <taxon>Bacilli</taxon>
        <taxon>Bacillales</taxon>
        <taxon>Paenibacillaceae</taxon>
        <taxon>Paenibacillus</taxon>
    </lineage>
</organism>
<comment type="caution">
    <text evidence="2">The sequence shown here is derived from an EMBL/GenBank/DDBJ whole genome shotgun (WGS) entry which is preliminary data.</text>
</comment>
<evidence type="ECO:0000313" key="3">
    <source>
        <dbReference type="Proteomes" id="UP000665561"/>
    </source>
</evidence>
<dbReference type="InterPro" id="IPR032675">
    <property type="entry name" value="LRR_dom_sf"/>
</dbReference>
<proteinExistence type="predicted"/>
<dbReference type="Pfam" id="PF07554">
    <property type="entry name" value="FIVAR"/>
    <property type="match status" value="4"/>
</dbReference>
<dbReference type="Gene3D" id="3.80.10.10">
    <property type="entry name" value="Ribonuclease Inhibitor"/>
    <property type="match status" value="2"/>
</dbReference>
<evidence type="ECO:0000313" key="2">
    <source>
        <dbReference type="EMBL" id="NBD27734.1"/>
    </source>
</evidence>
<name>A0ABW9XZQ6_9BACL</name>
<dbReference type="InterPro" id="IPR026906">
    <property type="entry name" value="LRR_5"/>
</dbReference>
<keyword evidence="1" id="KW-0732">Signal</keyword>
<dbReference type="Gene3D" id="1.20.1270.90">
    <property type="entry name" value="AF1782-like"/>
    <property type="match status" value="6"/>
</dbReference>
<dbReference type="InterPro" id="IPR053139">
    <property type="entry name" value="Surface_bspA-like"/>
</dbReference>
<keyword evidence="3" id="KW-1185">Reference proteome</keyword>
<gene>
    <name evidence="2" type="ORF">GT019_28010</name>
</gene>
<evidence type="ECO:0000256" key="1">
    <source>
        <dbReference type="SAM" id="SignalP"/>
    </source>
</evidence>
<dbReference type="Pfam" id="PF13306">
    <property type="entry name" value="LRR_5"/>
    <property type="match status" value="1"/>
</dbReference>
<feature type="signal peptide" evidence="1">
    <location>
        <begin position="1"/>
        <end position="20"/>
    </location>
</feature>
<feature type="chain" id="PRO_5046953843" evidence="1">
    <location>
        <begin position="21"/>
        <end position="710"/>
    </location>
</feature>
<accession>A0ABW9XZQ6</accession>
<sequence>MKKTAFHLSLALLVGWSSLAQVHPVRADAEGDFTYILTENAATVTGYTGSATDVIIPATLGGAPVTVIGRAAFDDKGLTSVVIPDTVTTLSTYAFRYDHLTSIDLPDSLTTLGASSLEGNRLTSVTFPDKVLTIGSYAFYMNSLASVFIPEGVTTIGGGAFDRNLLVNVVIPSSMSRILDGAFEENNLTSVTLLGSTTSIGGSSFASNPGNLKMFGNANSTAQQYAADHGFSFQDGTSLFAAMAEAKRQLADHPPGTEPAQVPANAHNALTNALAAARQFVYGMTAATSSSELSGAAAALNAAIQTFKEAIVPTDRTALDTAVAAARQALTDHPEGTDVGEASAGARSALQTAIGAAQAIADNAANLAQDTVDGAVTALNAALLTFQGAILPAGDASALNAVLANANQALSSHPEGTEVGQAPAAARSALQSAIAAAQAVADDSGNRTQSQLNAAQGALDAALAAFGAFVIAAGNAAALTDTLFAANQALASHPAGTSVGETPAAARDALGAAIGSAQVVVADASHRTQLQLDTAAGDLRAAIGTFEATIVPAGNSAALSATLGDAKQELADHPAGTNVGEASAAARSALQAAIDAAQAIADDAAQQTQSQLDAAVIALQAAVETFEDAIVVAGDGGNLVAALANAKQELTDHPAGDNVGESPTAARSALQSAIEAAQAIADDAMHQTQVQLDAAVTALQSAVETFEDAI</sequence>
<dbReference type="PANTHER" id="PTHR45661:SF3">
    <property type="entry name" value="IG-LIKE DOMAIN-CONTAINING PROTEIN"/>
    <property type="match status" value="1"/>
</dbReference>
<feature type="non-terminal residue" evidence="2">
    <location>
        <position position="710"/>
    </location>
</feature>
<dbReference type="EMBL" id="JAAAMV010000030">
    <property type="protein sequence ID" value="NBD27734.1"/>
    <property type="molecule type" value="Genomic_DNA"/>
</dbReference>
<dbReference type="RefSeq" id="WP_161746757.1">
    <property type="nucleotide sequence ID" value="NZ_JAAAMV010000030.1"/>
</dbReference>
<dbReference type="Proteomes" id="UP000665561">
    <property type="component" value="Unassembled WGS sequence"/>
</dbReference>
<reference evidence="2 3" key="1">
    <citation type="submission" date="2020-01" db="EMBL/GenBank/DDBJ databases">
        <title>Paenibacillus soybeanensis sp. nov. isolated from the nodules of soybean (Glycine max(L.) Merr).</title>
        <authorList>
            <person name="Wang H."/>
        </authorList>
    </citation>
    <scope>NUCLEOTIDE SEQUENCE [LARGE SCALE GENOMIC DNA]</scope>
    <source>
        <strain evidence="2 3">T1</strain>
    </source>
</reference>
<dbReference type="PANTHER" id="PTHR45661">
    <property type="entry name" value="SURFACE ANTIGEN"/>
    <property type="match status" value="1"/>
</dbReference>